<dbReference type="EMBL" id="LAZR01000076">
    <property type="protein sequence ID" value="KKN94706.1"/>
    <property type="molecule type" value="Genomic_DNA"/>
</dbReference>
<sequence>MRDVIDDRADLEVSISRLQAEEFQIKELRDWLEKRLQETLLNFTHKIEQVGKDEKTFYEVTFRCDEPNRFKGDALANKLHEMLLVGWDINWTFVPGKRKTV</sequence>
<evidence type="ECO:0008006" key="2">
    <source>
        <dbReference type="Google" id="ProtNLM"/>
    </source>
</evidence>
<comment type="caution">
    <text evidence="1">The sequence shown here is derived from an EMBL/GenBank/DDBJ whole genome shotgun (WGS) entry which is preliminary data.</text>
</comment>
<name>A0A0F9X6W6_9ZZZZ</name>
<organism evidence="1">
    <name type="scientific">marine sediment metagenome</name>
    <dbReference type="NCBI Taxonomy" id="412755"/>
    <lineage>
        <taxon>unclassified sequences</taxon>
        <taxon>metagenomes</taxon>
        <taxon>ecological metagenomes</taxon>
    </lineage>
</organism>
<dbReference type="AlphaFoldDB" id="A0A0F9X6W6"/>
<accession>A0A0F9X6W6</accession>
<proteinExistence type="predicted"/>
<gene>
    <name evidence="1" type="ORF">LCGC14_0185220</name>
</gene>
<evidence type="ECO:0000313" key="1">
    <source>
        <dbReference type="EMBL" id="KKN94706.1"/>
    </source>
</evidence>
<protein>
    <recommendedName>
        <fullName evidence="2">DUF695 domain-containing protein</fullName>
    </recommendedName>
</protein>
<reference evidence="1" key="1">
    <citation type="journal article" date="2015" name="Nature">
        <title>Complex archaea that bridge the gap between prokaryotes and eukaryotes.</title>
        <authorList>
            <person name="Spang A."/>
            <person name="Saw J.H."/>
            <person name="Jorgensen S.L."/>
            <person name="Zaremba-Niedzwiedzka K."/>
            <person name="Martijn J."/>
            <person name="Lind A.E."/>
            <person name="van Eijk R."/>
            <person name="Schleper C."/>
            <person name="Guy L."/>
            <person name="Ettema T.J."/>
        </authorList>
    </citation>
    <scope>NUCLEOTIDE SEQUENCE</scope>
</reference>